<protein>
    <submittedName>
        <fullName evidence="2">Uncharacterized protein</fullName>
    </submittedName>
</protein>
<dbReference type="STRING" id="455193.SAMN05421805_103146"/>
<accession>A0A1I4WYH0</accession>
<proteinExistence type="predicted"/>
<dbReference type="Proteomes" id="UP000199398">
    <property type="component" value="Unassembled WGS sequence"/>
</dbReference>
<dbReference type="RefSeq" id="WP_093150280.1">
    <property type="nucleotide sequence ID" value="NZ_FOUP01000003.1"/>
</dbReference>
<dbReference type="EMBL" id="RBXX01000002">
    <property type="protein sequence ID" value="RKT84220.1"/>
    <property type="molecule type" value="Genomic_DNA"/>
</dbReference>
<reference evidence="2 3" key="1">
    <citation type="submission" date="2016-10" db="EMBL/GenBank/DDBJ databases">
        <authorList>
            <person name="de Groot N.N."/>
        </authorList>
    </citation>
    <scope>NUCLEOTIDE SEQUENCE [LARGE SCALE GENOMIC DNA]</scope>
    <source>
        <strain evidence="2 3">CPCC 201259</strain>
    </source>
</reference>
<dbReference type="EMBL" id="FOUP01000003">
    <property type="protein sequence ID" value="SFN18794.1"/>
    <property type="molecule type" value="Genomic_DNA"/>
</dbReference>
<name>A0A1I4WYH0_9PSEU</name>
<keyword evidence="4" id="KW-1185">Reference proteome</keyword>
<dbReference type="Proteomes" id="UP000270697">
    <property type="component" value="Unassembled WGS sequence"/>
</dbReference>
<reference evidence="1 4" key="2">
    <citation type="submission" date="2018-10" db="EMBL/GenBank/DDBJ databases">
        <title>Sequencing the genomes of 1000 actinobacteria strains.</title>
        <authorList>
            <person name="Klenk H.-P."/>
        </authorList>
    </citation>
    <scope>NUCLEOTIDE SEQUENCE [LARGE SCALE GENOMIC DNA]</scope>
    <source>
        <strain evidence="1 4">DSM 45119</strain>
    </source>
</reference>
<gene>
    <name evidence="1" type="ORF">ATL45_2530</name>
    <name evidence="2" type="ORF">SAMN05421805_103146</name>
</gene>
<evidence type="ECO:0000313" key="3">
    <source>
        <dbReference type="Proteomes" id="UP000199398"/>
    </source>
</evidence>
<dbReference type="AlphaFoldDB" id="A0A1I4WYH0"/>
<evidence type="ECO:0000313" key="4">
    <source>
        <dbReference type="Proteomes" id="UP000270697"/>
    </source>
</evidence>
<evidence type="ECO:0000313" key="2">
    <source>
        <dbReference type="EMBL" id="SFN18794.1"/>
    </source>
</evidence>
<organism evidence="2 3">
    <name type="scientific">Saccharopolyspora antimicrobica</name>
    <dbReference type="NCBI Taxonomy" id="455193"/>
    <lineage>
        <taxon>Bacteria</taxon>
        <taxon>Bacillati</taxon>
        <taxon>Actinomycetota</taxon>
        <taxon>Actinomycetes</taxon>
        <taxon>Pseudonocardiales</taxon>
        <taxon>Pseudonocardiaceae</taxon>
        <taxon>Saccharopolyspora</taxon>
    </lineage>
</organism>
<sequence length="76" mass="8179">MADVHVISTALSELLASSGDVARMVRGEMFFHLAQVLDLVVEAATSLGGDAEFVERVRAYSQQCREQGRAILGEVA</sequence>
<evidence type="ECO:0000313" key="1">
    <source>
        <dbReference type="EMBL" id="RKT84220.1"/>
    </source>
</evidence>